<protein>
    <submittedName>
        <fullName evidence="9">ABC transporter permease</fullName>
    </submittedName>
</protein>
<reference evidence="9 10" key="1">
    <citation type="journal article" date="2015" name="Genome Announc.">
        <title>Complete genome sequence of Martelella endophytica YC6887, which has antifungal activity associated with a halophyte.</title>
        <authorList>
            <person name="Khan A."/>
            <person name="Khan H."/>
            <person name="Chung E.J."/>
            <person name="Hossain M.T."/>
            <person name="Chung Y.R."/>
        </authorList>
    </citation>
    <scope>NUCLEOTIDE SEQUENCE [LARGE SCALE GENOMIC DNA]</scope>
    <source>
        <strain evidence="9">YC6887</strain>
    </source>
</reference>
<keyword evidence="2 7" id="KW-0813">Transport</keyword>
<accession>A0A0D5LWH4</accession>
<feature type="transmembrane region" description="Helical" evidence="7">
    <location>
        <begin position="159"/>
        <end position="185"/>
    </location>
</feature>
<evidence type="ECO:0000256" key="4">
    <source>
        <dbReference type="ARBA" id="ARBA00022692"/>
    </source>
</evidence>
<dbReference type="InterPro" id="IPR051393">
    <property type="entry name" value="ABC_transporter_permease"/>
</dbReference>
<keyword evidence="6 7" id="KW-0472">Membrane</keyword>
<evidence type="ECO:0000313" key="9">
    <source>
        <dbReference type="EMBL" id="AJY48147.1"/>
    </source>
</evidence>
<dbReference type="KEGG" id="mey:TM49_11545"/>
<evidence type="ECO:0000256" key="7">
    <source>
        <dbReference type="RuleBase" id="RU363032"/>
    </source>
</evidence>
<evidence type="ECO:0000256" key="2">
    <source>
        <dbReference type="ARBA" id="ARBA00022448"/>
    </source>
</evidence>
<evidence type="ECO:0000259" key="8">
    <source>
        <dbReference type="PROSITE" id="PS50928"/>
    </source>
</evidence>
<dbReference type="SUPFAM" id="SSF161098">
    <property type="entry name" value="MetI-like"/>
    <property type="match status" value="1"/>
</dbReference>
<feature type="transmembrane region" description="Helical" evidence="7">
    <location>
        <begin position="12"/>
        <end position="36"/>
    </location>
</feature>
<comment type="similarity">
    <text evidence="7">Belongs to the binding-protein-dependent transport system permease family.</text>
</comment>
<dbReference type="STRING" id="1486262.TM49_11545"/>
<dbReference type="PANTHER" id="PTHR30193">
    <property type="entry name" value="ABC TRANSPORTER PERMEASE PROTEIN"/>
    <property type="match status" value="1"/>
</dbReference>
<keyword evidence="5 7" id="KW-1133">Transmembrane helix</keyword>
<keyword evidence="10" id="KW-1185">Reference proteome</keyword>
<dbReference type="PATRIC" id="fig|1486262.3.peg.2388"/>
<feature type="domain" description="ABC transmembrane type-1" evidence="8">
    <location>
        <begin position="74"/>
        <end position="286"/>
    </location>
</feature>
<dbReference type="InterPro" id="IPR035906">
    <property type="entry name" value="MetI-like_sf"/>
</dbReference>
<dbReference type="InterPro" id="IPR000515">
    <property type="entry name" value="MetI-like"/>
</dbReference>
<dbReference type="Pfam" id="PF00528">
    <property type="entry name" value="BPD_transp_1"/>
    <property type="match status" value="1"/>
</dbReference>
<evidence type="ECO:0000256" key="6">
    <source>
        <dbReference type="ARBA" id="ARBA00023136"/>
    </source>
</evidence>
<evidence type="ECO:0000256" key="3">
    <source>
        <dbReference type="ARBA" id="ARBA00022475"/>
    </source>
</evidence>
<dbReference type="Gene3D" id="1.10.3720.10">
    <property type="entry name" value="MetI-like"/>
    <property type="match status" value="1"/>
</dbReference>
<dbReference type="EMBL" id="CP010803">
    <property type="protein sequence ID" value="AJY48147.1"/>
    <property type="molecule type" value="Genomic_DNA"/>
</dbReference>
<gene>
    <name evidence="9" type="ORF">TM49_11545</name>
</gene>
<feature type="transmembrane region" description="Helical" evidence="7">
    <location>
        <begin position="78"/>
        <end position="99"/>
    </location>
</feature>
<dbReference type="PANTHER" id="PTHR30193:SF41">
    <property type="entry name" value="DIACETYLCHITOBIOSE UPTAKE SYSTEM PERMEASE PROTEIN NGCF"/>
    <property type="match status" value="1"/>
</dbReference>
<proteinExistence type="inferred from homology"/>
<dbReference type="GO" id="GO:0005886">
    <property type="term" value="C:plasma membrane"/>
    <property type="evidence" value="ECO:0007669"/>
    <property type="project" value="UniProtKB-SubCell"/>
</dbReference>
<keyword evidence="4 7" id="KW-0812">Transmembrane</keyword>
<feature type="transmembrane region" description="Helical" evidence="7">
    <location>
        <begin position="265"/>
        <end position="289"/>
    </location>
</feature>
<dbReference type="PROSITE" id="PS50928">
    <property type="entry name" value="ABC_TM1"/>
    <property type="match status" value="1"/>
</dbReference>
<feature type="transmembrane region" description="Helical" evidence="7">
    <location>
        <begin position="206"/>
        <end position="228"/>
    </location>
</feature>
<dbReference type="CDD" id="cd06261">
    <property type="entry name" value="TM_PBP2"/>
    <property type="match status" value="1"/>
</dbReference>
<dbReference type="Proteomes" id="UP000032611">
    <property type="component" value="Chromosome"/>
</dbReference>
<keyword evidence="3" id="KW-1003">Cell membrane</keyword>
<evidence type="ECO:0000256" key="1">
    <source>
        <dbReference type="ARBA" id="ARBA00004651"/>
    </source>
</evidence>
<feature type="transmembrane region" description="Helical" evidence="7">
    <location>
        <begin position="111"/>
        <end position="131"/>
    </location>
</feature>
<sequence>MPKTPHRRRKSDIVPALIFLGPFMALYAVFLIFPLFKGIYISFHDWELAGGYREWIGFFNYEDLWYDREFWRATGNTFRFVIMAVPAMTALSLVLALALRGQDRIRTILRPVFFSSSVFSVTVVTLVWGMVLSPDRGLVTPVFEAFGLEPINILGSLTWAMPALVIATLWWGIGLPMALFIAALGQIPSELYEAAELDYASRWRKFTAITIPGIRRTMLLVLVLQIVLQFQIFGQAQLMTNGGPAHTTETIVMYIYNTGFRDWQIGYATTIALALFVIMLFFSMLQLWIGGRGDTND</sequence>
<dbReference type="GO" id="GO:0055085">
    <property type="term" value="P:transmembrane transport"/>
    <property type="evidence" value="ECO:0007669"/>
    <property type="project" value="InterPro"/>
</dbReference>
<dbReference type="HOGENOM" id="CLU_016047_0_2_5"/>
<organism evidence="9 10">
    <name type="scientific">Martelella endophytica</name>
    <dbReference type="NCBI Taxonomy" id="1486262"/>
    <lineage>
        <taxon>Bacteria</taxon>
        <taxon>Pseudomonadati</taxon>
        <taxon>Pseudomonadota</taxon>
        <taxon>Alphaproteobacteria</taxon>
        <taxon>Hyphomicrobiales</taxon>
        <taxon>Aurantimonadaceae</taxon>
        <taxon>Martelella</taxon>
    </lineage>
</organism>
<evidence type="ECO:0000313" key="10">
    <source>
        <dbReference type="Proteomes" id="UP000032611"/>
    </source>
</evidence>
<comment type="subcellular location">
    <subcellularLocation>
        <location evidence="1 7">Cell membrane</location>
        <topology evidence="1 7">Multi-pass membrane protein</topology>
    </subcellularLocation>
</comment>
<dbReference type="AlphaFoldDB" id="A0A0D5LWH4"/>
<name>A0A0D5LWH4_MAREN</name>
<evidence type="ECO:0000256" key="5">
    <source>
        <dbReference type="ARBA" id="ARBA00022989"/>
    </source>
</evidence>